<evidence type="ECO:0000313" key="2">
    <source>
        <dbReference type="EMBL" id="KAF5344382.1"/>
    </source>
</evidence>
<evidence type="ECO:0000313" key="3">
    <source>
        <dbReference type="Proteomes" id="UP000518752"/>
    </source>
</evidence>
<organism evidence="2 3">
    <name type="scientific">Collybiopsis confluens</name>
    <dbReference type="NCBI Taxonomy" id="2823264"/>
    <lineage>
        <taxon>Eukaryota</taxon>
        <taxon>Fungi</taxon>
        <taxon>Dikarya</taxon>
        <taxon>Basidiomycota</taxon>
        <taxon>Agaricomycotina</taxon>
        <taxon>Agaricomycetes</taxon>
        <taxon>Agaricomycetidae</taxon>
        <taxon>Agaricales</taxon>
        <taxon>Marasmiineae</taxon>
        <taxon>Omphalotaceae</taxon>
        <taxon>Collybiopsis</taxon>
    </lineage>
</organism>
<comment type="caution">
    <text evidence="2">The sequence shown here is derived from an EMBL/GenBank/DDBJ whole genome shotgun (WGS) entry which is preliminary data.</text>
</comment>
<feature type="region of interest" description="Disordered" evidence="1">
    <location>
        <begin position="1"/>
        <end position="25"/>
    </location>
</feature>
<feature type="compositionally biased region" description="Low complexity" evidence="1">
    <location>
        <begin position="1"/>
        <end position="22"/>
    </location>
</feature>
<accession>A0A8H5FPU6</accession>
<sequence length="85" mass="8642">MTKSSSDSSNSGYTYNSSGTNSQGTITVLETTETVPTRITTLTPTAVIITPTLTAPLITTAARAIPTTPLPAVSPRAALARSSCG</sequence>
<keyword evidence="3" id="KW-1185">Reference proteome</keyword>
<dbReference type="AlphaFoldDB" id="A0A8H5FPU6"/>
<name>A0A8H5FPU6_9AGAR</name>
<gene>
    <name evidence="2" type="ORF">D9757_013966</name>
</gene>
<dbReference type="EMBL" id="JAACJN010000408">
    <property type="protein sequence ID" value="KAF5344382.1"/>
    <property type="molecule type" value="Genomic_DNA"/>
</dbReference>
<protein>
    <submittedName>
        <fullName evidence="2">Uncharacterized protein</fullName>
    </submittedName>
</protein>
<reference evidence="2 3" key="1">
    <citation type="journal article" date="2020" name="ISME J.">
        <title>Uncovering the hidden diversity of litter-decomposition mechanisms in mushroom-forming fungi.</title>
        <authorList>
            <person name="Floudas D."/>
            <person name="Bentzer J."/>
            <person name="Ahren D."/>
            <person name="Johansson T."/>
            <person name="Persson P."/>
            <person name="Tunlid A."/>
        </authorList>
    </citation>
    <scope>NUCLEOTIDE SEQUENCE [LARGE SCALE GENOMIC DNA]</scope>
    <source>
        <strain evidence="2 3">CBS 406.79</strain>
    </source>
</reference>
<proteinExistence type="predicted"/>
<evidence type="ECO:0000256" key="1">
    <source>
        <dbReference type="SAM" id="MobiDB-lite"/>
    </source>
</evidence>
<dbReference type="Proteomes" id="UP000518752">
    <property type="component" value="Unassembled WGS sequence"/>
</dbReference>